<name>A0ABT1DRU6_9ACTN</name>
<dbReference type="Proteomes" id="UP001523369">
    <property type="component" value="Unassembled WGS sequence"/>
</dbReference>
<proteinExistence type="predicted"/>
<reference evidence="2 3" key="1">
    <citation type="submission" date="2022-06" db="EMBL/GenBank/DDBJ databases">
        <title>New Species of the Genus Actinoplanes, ActinopZanes ferrugineus.</title>
        <authorList>
            <person name="Ding P."/>
        </authorList>
    </citation>
    <scope>NUCLEOTIDE SEQUENCE [LARGE SCALE GENOMIC DNA]</scope>
    <source>
        <strain evidence="2 3">TRM88003</strain>
    </source>
</reference>
<comment type="caution">
    <text evidence="2">The sequence shown here is derived from an EMBL/GenBank/DDBJ whole genome shotgun (WGS) entry which is preliminary data.</text>
</comment>
<evidence type="ECO:0000259" key="1">
    <source>
        <dbReference type="Pfam" id="PF12728"/>
    </source>
</evidence>
<organism evidence="2 3">
    <name type="scientific">Paractinoplanes aksuensis</name>
    <dbReference type="NCBI Taxonomy" id="2939490"/>
    <lineage>
        <taxon>Bacteria</taxon>
        <taxon>Bacillati</taxon>
        <taxon>Actinomycetota</taxon>
        <taxon>Actinomycetes</taxon>
        <taxon>Micromonosporales</taxon>
        <taxon>Micromonosporaceae</taxon>
        <taxon>Paractinoplanes</taxon>
    </lineage>
</organism>
<dbReference type="InterPro" id="IPR041657">
    <property type="entry name" value="HTH_17"/>
</dbReference>
<dbReference type="NCBIfam" id="TIGR01764">
    <property type="entry name" value="excise"/>
    <property type="match status" value="1"/>
</dbReference>
<dbReference type="Pfam" id="PF12728">
    <property type="entry name" value="HTH_17"/>
    <property type="match status" value="1"/>
</dbReference>
<sequence>MSTAPTLAGTALQLSAAASRKGSPEHASLKSLIALLAQADRDQVRLCTPDADAVDIPPLFVDLLRQVSAILDRGDGVIVSEIARELTTSEAARMLGVSRPTLIALLDKKEIRSHKVGTHRRVALADVLAHRERRIAQQRQAYEALMSEQDDLGIYD</sequence>
<evidence type="ECO:0000313" key="3">
    <source>
        <dbReference type="Proteomes" id="UP001523369"/>
    </source>
</evidence>
<accession>A0ABT1DRU6</accession>
<evidence type="ECO:0000313" key="2">
    <source>
        <dbReference type="EMBL" id="MCO8273557.1"/>
    </source>
</evidence>
<keyword evidence="3" id="KW-1185">Reference proteome</keyword>
<protein>
    <submittedName>
        <fullName evidence="2">Helix-turn-helix domain-containing protein</fullName>
    </submittedName>
</protein>
<dbReference type="EMBL" id="JAMYJR010000026">
    <property type="protein sequence ID" value="MCO8273557.1"/>
    <property type="molecule type" value="Genomic_DNA"/>
</dbReference>
<dbReference type="InterPro" id="IPR010093">
    <property type="entry name" value="SinI_DNA-bd"/>
</dbReference>
<gene>
    <name evidence="2" type="ORF">M1L60_23455</name>
</gene>
<dbReference type="RefSeq" id="WP_253239629.1">
    <property type="nucleotide sequence ID" value="NZ_JAMYJR010000026.1"/>
</dbReference>
<feature type="domain" description="Helix-turn-helix" evidence="1">
    <location>
        <begin position="86"/>
        <end position="134"/>
    </location>
</feature>